<evidence type="ECO:0000313" key="3">
    <source>
        <dbReference type="Proteomes" id="UP001501867"/>
    </source>
</evidence>
<dbReference type="Proteomes" id="UP001501867">
    <property type="component" value="Unassembled WGS sequence"/>
</dbReference>
<keyword evidence="3" id="KW-1185">Reference proteome</keyword>
<dbReference type="EMBL" id="BAAABV010000038">
    <property type="protein sequence ID" value="GAA0325430.1"/>
    <property type="molecule type" value="Genomic_DNA"/>
</dbReference>
<reference evidence="2 3" key="1">
    <citation type="journal article" date="2019" name="Int. J. Syst. Evol. Microbiol.">
        <title>The Global Catalogue of Microorganisms (GCM) 10K type strain sequencing project: providing services to taxonomists for standard genome sequencing and annotation.</title>
        <authorList>
            <consortium name="The Broad Institute Genomics Platform"/>
            <consortium name="The Broad Institute Genome Sequencing Center for Infectious Disease"/>
            <person name="Wu L."/>
            <person name="Ma J."/>
        </authorList>
    </citation>
    <scope>NUCLEOTIDE SEQUENCE [LARGE SCALE GENOMIC DNA]</scope>
    <source>
        <strain evidence="2 3">JCM 4505</strain>
    </source>
</reference>
<evidence type="ECO:0000256" key="1">
    <source>
        <dbReference type="SAM" id="MobiDB-lite"/>
    </source>
</evidence>
<organism evidence="2 3">
    <name type="scientific">Streptomyces polychromogenes</name>
    <dbReference type="NCBI Taxonomy" id="67342"/>
    <lineage>
        <taxon>Bacteria</taxon>
        <taxon>Bacillati</taxon>
        <taxon>Actinomycetota</taxon>
        <taxon>Actinomycetes</taxon>
        <taxon>Kitasatosporales</taxon>
        <taxon>Streptomycetaceae</taxon>
        <taxon>Streptomyces</taxon>
    </lineage>
</organism>
<accession>A0ABN0W527</accession>
<protein>
    <submittedName>
        <fullName evidence="2">Uncharacterized protein</fullName>
    </submittedName>
</protein>
<evidence type="ECO:0000313" key="2">
    <source>
        <dbReference type="EMBL" id="GAA0325430.1"/>
    </source>
</evidence>
<gene>
    <name evidence="2" type="ORF">GCM10010302_75680</name>
</gene>
<name>A0ABN0W527_9ACTN</name>
<feature type="region of interest" description="Disordered" evidence="1">
    <location>
        <begin position="26"/>
        <end position="53"/>
    </location>
</feature>
<sequence length="53" mass="5775">MLEAPEAEEARRRAEADEQRRLAALSAACDRTPGGGRSGPARIWPAGAWMPRE</sequence>
<comment type="caution">
    <text evidence="2">The sequence shown here is derived from an EMBL/GenBank/DDBJ whole genome shotgun (WGS) entry which is preliminary data.</text>
</comment>
<dbReference type="RefSeq" id="WP_344170215.1">
    <property type="nucleotide sequence ID" value="NZ_BAAABV010000038.1"/>
</dbReference>
<proteinExistence type="predicted"/>